<reference evidence="1" key="1">
    <citation type="submission" date="2020-11" db="EMBL/GenBank/DDBJ databases">
        <authorList>
            <person name="Tran Van P."/>
        </authorList>
    </citation>
    <scope>NUCLEOTIDE SEQUENCE</scope>
</reference>
<protein>
    <submittedName>
        <fullName evidence="1">Uncharacterized protein</fullName>
    </submittedName>
</protein>
<sequence>MQLSQCVLVHRSWLVSSNLGRLVVLAGLSTSHHTEEALSTLHPLRDRQTRLPMWLHGPHRTGKVWSDALSMIRPRGVVRLHVAGPLDYRGGLPRQNSL</sequence>
<organism evidence="1">
    <name type="scientific">Timema bartmani</name>
    <dbReference type="NCBI Taxonomy" id="61472"/>
    <lineage>
        <taxon>Eukaryota</taxon>
        <taxon>Metazoa</taxon>
        <taxon>Ecdysozoa</taxon>
        <taxon>Arthropoda</taxon>
        <taxon>Hexapoda</taxon>
        <taxon>Insecta</taxon>
        <taxon>Pterygota</taxon>
        <taxon>Neoptera</taxon>
        <taxon>Polyneoptera</taxon>
        <taxon>Phasmatodea</taxon>
        <taxon>Timematodea</taxon>
        <taxon>Timematoidea</taxon>
        <taxon>Timematidae</taxon>
        <taxon>Timema</taxon>
    </lineage>
</organism>
<evidence type="ECO:0000313" key="1">
    <source>
        <dbReference type="EMBL" id="CAD7446107.1"/>
    </source>
</evidence>
<gene>
    <name evidence="1" type="ORF">TBIB3V08_LOCUS8446</name>
</gene>
<accession>A0A7R9F3L1</accession>
<name>A0A7R9F3L1_9NEOP</name>
<dbReference type="EMBL" id="OD567749">
    <property type="protein sequence ID" value="CAD7446107.1"/>
    <property type="molecule type" value="Genomic_DNA"/>
</dbReference>
<dbReference type="AlphaFoldDB" id="A0A7R9F3L1"/>
<proteinExistence type="predicted"/>